<keyword evidence="3" id="KW-0274">FAD</keyword>
<dbReference type="OrthoDB" id="66881at2759"/>
<organism evidence="6 7">
    <name type="scientific">Lophium mytilinum</name>
    <dbReference type="NCBI Taxonomy" id="390894"/>
    <lineage>
        <taxon>Eukaryota</taxon>
        <taxon>Fungi</taxon>
        <taxon>Dikarya</taxon>
        <taxon>Ascomycota</taxon>
        <taxon>Pezizomycotina</taxon>
        <taxon>Dothideomycetes</taxon>
        <taxon>Pleosporomycetidae</taxon>
        <taxon>Mytilinidiales</taxon>
        <taxon>Mytilinidiaceae</taxon>
        <taxon>Lophium</taxon>
    </lineage>
</organism>
<dbReference type="InterPro" id="IPR050346">
    <property type="entry name" value="FMO-like"/>
</dbReference>
<keyword evidence="4" id="KW-0560">Oxidoreductase</keyword>
<name>A0A6A6R322_9PEZI</name>
<keyword evidence="7" id="KW-1185">Reference proteome</keyword>
<evidence type="ECO:0000313" key="6">
    <source>
        <dbReference type="EMBL" id="KAF2498173.1"/>
    </source>
</evidence>
<evidence type="ECO:0000256" key="2">
    <source>
        <dbReference type="ARBA" id="ARBA00022630"/>
    </source>
</evidence>
<dbReference type="SUPFAM" id="SSF51905">
    <property type="entry name" value="FAD/NAD(P)-binding domain"/>
    <property type="match status" value="1"/>
</dbReference>
<gene>
    <name evidence="6" type="ORF">BU16DRAFT_454950</name>
</gene>
<dbReference type="EMBL" id="MU004185">
    <property type="protein sequence ID" value="KAF2498173.1"/>
    <property type="molecule type" value="Genomic_DNA"/>
</dbReference>
<evidence type="ECO:0000313" key="7">
    <source>
        <dbReference type="Proteomes" id="UP000799750"/>
    </source>
</evidence>
<dbReference type="GO" id="GO:0050660">
    <property type="term" value="F:flavin adenine dinucleotide binding"/>
    <property type="evidence" value="ECO:0007669"/>
    <property type="project" value="InterPro"/>
</dbReference>
<evidence type="ECO:0000256" key="1">
    <source>
        <dbReference type="ARBA" id="ARBA00009183"/>
    </source>
</evidence>
<dbReference type="AlphaFoldDB" id="A0A6A6R322"/>
<dbReference type="InterPro" id="IPR020946">
    <property type="entry name" value="Flavin_mOase-like"/>
</dbReference>
<dbReference type="InterPro" id="IPR036188">
    <property type="entry name" value="FAD/NAD-bd_sf"/>
</dbReference>
<dbReference type="Gene3D" id="3.50.50.60">
    <property type="entry name" value="FAD/NAD(P)-binding domain"/>
    <property type="match status" value="2"/>
</dbReference>
<evidence type="ECO:0000256" key="3">
    <source>
        <dbReference type="ARBA" id="ARBA00022827"/>
    </source>
</evidence>
<dbReference type="Proteomes" id="UP000799750">
    <property type="component" value="Unassembled WGS sequence"/>
</dbReference>
<dbReference type="GO" id="GO:0050661">
    <property type="term" value="F:NADP binding"/>
    <property type="evidence" value="ECO:0007669"/>
    <property type="project" value="InterPro"/>
</dbReference>
<feature type="region of interest" description="Disordered" evidence="5">
    <location>
        <begin position="462"/>
        <end position="483"/>
    </location>
</feature>
<reference evidence="6" key="1">
    <citation type="journal article" date="2020" name="Stud. Mycol.">
        <title>101 Dothideomycetes genomes: a test case for predicting lifestyles and emergence of pathogens.</title>
        <authorList>
            <person name="Haridas S."/>
            <person name="Albert R."/>
            <person name="Binder M."/>
            <person name="Bloem J."/>
            <person name="Labutti K."/>
            <person name="Salamov A."/>
            <person name="Andreopoulos B."/>
            <person name="Baker S."/>
            <person name="Barry K."/>
            <person name="Bills G."/>
            <person name="Bluhm B."/>
            <person name="Cannon C."/>
            <person name="Castanera R."/>
            <person name="Culley D."/>
            <person name="Daum C."/>
            <person name="Ezra D."/>
            <person name="Gonzalez J."/>
            <person name="Henrissat B."/>
            <person name="Kuo A."/>
            <person name="Liang C."/>
            <person name="Lipzen A."/>
            <person name="Lutzoni F."/>
            <person name="Magnuson J."/>
            <person name="Mondo S."/>
            <person name="Nolan M."/>
            <person name="Ohm R."/>
            <person name="Pangilinan J."/>
            <person name="Park H.-J."/>
            <person name="Ramirez L."/>
            <person name="Alfaro M."/>
            <person name="Sun H."/>
            <person name="Tritt A."/>
            <person name="Yoshinaga Y."/>
            <person name="Zwiers L.-H."/>
            <person name="Turgeon B."/>
            <person name="Goodwin S."/>
            <person name="Spatafora J."/>
            <person name="Crous P."/>
            <person name="Grigoriev I."/>
        </authorList>
    </citation>
    <scope>NUCLEOTIDE SEQUENCE</scope>
    <source>
        <strain evidence="6">CBS 269.34</strain>
    </source>
</reference>
<dbReference type="GO" id="GO:0004499">
    <property type="term" value="F:N,N-dimethylaniline monooxygenase activity"/>
    <property type="evidence" value="ECO:0007669"/>
    <property type="project" value="InterPro"/>
</dbReference>
<evidence type="ECO:0000256" key="5">
    <source>
        <dbReference type="SAM" id="MobiDB-lite"/>
    </source>
</evidence>
<sequence length="497" mass="56258">MIDSKPIKLVAVIGAGAAGVITAAALSREKYFDTIRVFERRGGVGGTWIYDADPIPPIEMFPGALPPKTDPPLSIPKSLPTSTPPNRQERFEKTPIYDSLTTNVPDIAMSFSDIPFPGGPFVPHEVPCQYLEDYVAAHKLGSLLVFNTTVEDVSKLPSPKGRERWKLTLRRHDPDRSVDEWWEEEFDAVVFGNGHYSVPFIPSVKGLKTYTTLFPHRVIHSKYYRSPHPYTAKNVLIIGNSASGHDITADLIPHAAHPVYQSRRSPSRWDGPEPPPGMAWKPLITEYLPSGRILFEDGTFLDDIDTVIYSAGYQPSFPFWNERANGGPLWDYENGKVVGGYWHTFLHAYPTVGLVGVPRVLTFRSWEYQAITLARVFAGRLSKPLPPRAEQERWEWERAERTRREGQKFHDVRWETGETFGWLRALFEWAGLGTLEGEGRLPPALTREVVWAIEHLRKYPEPGKGGRDRDGDGEKEGGNEEEWVVVREPKKDLLHFI</sequence>
<feature type="region of interest" description="Disordered" evidence="5">
    <location>
        <begin position="62"/>
        <end position="89"/>
    </location>
</feature>
<evidence type="ECO:0000256" key="4">
    <source>
        <dbReference type="ARBA" id="ARBA00023002"/>
    </source>
</evidence>
<dbReference type="Pfam" id="PF13450">
    <property type="entry name" value="NAD_binding_8"/>
    <property type="match status" value="1"/>
</dbReference>
<dbReference type="PANTHER" id="PTHR23023">
    <property type="entry name" value="DIMETHYLANILINE MONOOXYGENASE"/>
    <property type="match status" value="1"/>
</dbReference>
<proteinExistence type="inferred from homology"/>
<feature type="compositionally biased region" description="Pro residues" evidence="5">
    <location>
        <begin position="62"/>
        <end position="74"/>
    </location>
</feature>
<keyword evidence="2" id="KW-0285">Flavoprotein</keyword>
<accession>A0A6A6R322</accession>
<protein>
    <submittedName>
        <fullName evidence="6">FAD/NAD(P)-binding domain-containing protein</fullName>
    </submittedName>
</protein>
<comment type="similarity">
    <text evidence="1">Belongs to the FMO family.</text>
</comment>
<dbReference type="Pfam" id="PF00743">
    <property type="entry name" value="FMO-like"/>
    <property type="match status" value="2"/>
</dbReference>